<evidence type="ECO:0000256" key="3">
    <source>
        <dbReference type="ARBA" id="ARBA00022679"/>
    </source>
</evidence>
<keyword evidence="3 7" id="KW-0808">Transferase</keyword>
<dbReference type="Gene3D" id="3.30.950.10">
    <property type="entry name" value="Methyltransferase, Cobalt-precorrin-4 Transmethylase, Domain 2"/>
    <property type="match status" value="1"/>
</dbReference>
<dbReference type="EC" id="2.1.1.107" evidence="1"/>
<protein>
    <recommendedName>
        <fullName evidence="1">uroporphyrinogen-III C-methyltransferase</fullName>
        <ecNumber evidence="1">2.1.1.107</ecNumber>
    </recommendedName>
</protein>
<dbReference type="InterPro" id="IPR006366">
    <property type="entry name" value="CobA/CysG_C"/>
</dbReference>
<keyword evidence="4" id="KW-0949">S-adenosyl-L-methionine</keyword>
<evidence type="ECO:0000256" key="5">
    <source>
        <dbReference type="ARBA" id="ARBA00023244"/>
    </source>
</evidence>
<dbReference type="KEGG" id="ail:FLP10_15905"/>
<proteinExistence type="predicted"/>
<evidence type="ECO:0000256" key="2">
    <source>
        <dbReference type="ARBA" id="ARBA00022603"/>
    </source>
</evidence>
<dbReference type="NCBIfam" id="TIGR01469">
    <property type="entry name" value="cobA_cysG_Cterm"/>
    <property type="match status" value="1"/>
</dbReference>
<dbReference type="FunFam" id="3.40.1010.10:FF:000001">
    <property type="entry name" value="Siroheme synthase"/>
    <property type="match status" value="1"/>
</dbReference>
<dbReference type="InterPro" id="IPR000878">
    <property type="entry name" value="4pyrrol_Mease"/>
</dbReference>
<feature type="domain" description="Tetrapyrrole methylase" evidence="6">
    <location>
        <begin position="9"/>
        <end position="215"/>
    </location>
</feature>
<reference evidence="7 8" key="1">
    <citation type="submission" date="2019-09" db="EMBL/GenBank/DDBJ databases">
        <title>Genome sequencing of strain KACC 19306.</title>
        <authorList>
            <person name="Heo J."/>
            <person name="Kim S.-J."/>
            <person name="Kim J.-S."/>
            <person name="Hong S.-B."/>
            <person name="Kwon S.-W."/>
        </authorList>
    </citation>
    <scope>NUCLEOTIDE SEQUENCE [LARGE SCALE GENOMIC DNA]</scope>
    <source>
        <strain evidence="7 8">KACC 19306</strain>
    </source>
</reference>
<evidence type="ECO:0000313" key="8">
    <source>
        <dbReference type="Proteomes" id="UP000324678"/>
    </source>
</evidence>
<evidence type="ECO:0000259" key="6">
    <source>
        <dbReference type="Pfam" id="PF00590"/>
    </source>
</evidence>
<dbReference type="AlphaFoldDB" id="A0A5C1YIE1"/>
<dbReference type="RefSeq" id="WP_149161754.1">
    <property type="nucleotide sequence ID" value="NZ_CP043505.1"/>
</dbReference>
<dbReference type="InterPro" id="IPR050161">
    <property type="entry name" value="Siro_Cobalamin_biosynth"/>
</dbReference>
<dbReference type="PANTHER" id="PTHR45790:SF3">
    <property type="entry name" value="S-ADENOSYL-L-METHIONINE-DEPENDENT UROPORPHYRINOGEN III METHYLTRANSFERASE, CHLOROPLASTIC"/>
    <property type="match status" value="1"/>
</dbReference>
<organism evidence="7 8">
    <name type="scientific">Agromyces intestinalis</name>
    <dbReference type="NCBI Taxonomy" id="2592652"/>
    <lineage>
        <taxon>Bacteria</taxon>
        <taxon>Bacillati</taxon>
        <taxon>Actinomycetota</taxon>
        <taxon>Actinomycetes</taxon>
        <taxon>Micrococcales</taxon>
        <taxon>Microbacteriaceae</taxon>
        <taxon>Agromyces</taxon>
    </lineage>
</organism>
<dbReference type="Gene3D" id="3.40.1010.10">
    <property type="entry name" value="Cobalt-precorrin-4 Transmethylase, Domain 1"/>
    <property type="match status" value="1"/>
</dbReference>
<dbReference type="Proteomes" id="UP000324678">
    <property type="component" value="Chromosome"/>
</dbReference>
<evidence type="ECO:0000313" key="7">
    <source>
        <dbReference type="EMBL" id="QEO15741.1"/>
    </source>
</evidence>
<gene>
    <name evidence="7" type="primary">cobA</name>
    <name evidence="7" type="ORF">FLP10_15905</name>
</gene>
<dbReference type="PANTHER" id="PTHR45790">
    <property type="entry name" value="SIROHEME SYNTHASE-RELATED"/>
    <property type="match status" value="1"/>
</dbReference>
<dbReference type="InterPro" id="IPR014776">
    <property type="entry name" value="4pyrrole_Mease_sub2"/>
</dbReference>
<keyword evidence="2 7" id="KW-0489">Methyltransferase</keyword>
<evidence type="ECO:0000256" key="1">
    <source>
        <dbReference type="ARBA" id="ARBA00012162"/>
    </source>
</evidence>
<keyword evidence="5" id="KW-0627">Porphyrin biosynthesis</keyword>
<dbReference type="InterPro" id="IPR014777">
    <property type="entry name" value="4pyrrole_Mease_sub1"/>
</dbReference>
<dbReference type="GO" id="GO:0032259">
    <property type="term" value="P:methylation"/>
    <property type="evidence" value="ECO:0007669"/>
    <property type="project" value="UniProtKB-KW"/>
</dbReference>
<sequence length="262" mass="26375">MSAAAPAGRVTLVGGGPGDPDLLTVRAVRALADADVVLYDRLAPHTTLAELAPRATLIDVGKRPGHHAVPQHEIDALLVEHARTGAHVVRLKGGDPYVFGRGGEEVLACRAAGIPVTVVPGVSSAVAVPSAAGIPLTHRGVSHLFTVVSGHAPLTDDELDRLAGLGGTIVVLMGVNTLPSLAAGLLRHGLDRTTPVAIVERGTRPDQRTTIAPLDGIVVAAGIAHAASPAVIVIGEVVGLASAGEAHALATIDRAGALGVEP</sequence>
<dbReference type="SUPFAM" id="SSF53790">
    <property type="entry name" value="Tetrapyrrole methylase"/>
    <property type="match status" value="1"/>
</dbReference>
<evidence type="ECO:0000256" key="4">
    <source>
        <dbReference type="ARBA" id="ARBA00022691"/>
    </source>
</evidence>
<dbReference type="NCBIfam" id="NF004790">
    <property type="entry name" value="PRK06136.1"/>
    <property type="match status" value="1"/>
</dbReference>
<dbReference type="GO" id="GO:0019354">
    <property type="term" value="P:siroheme biosynthetic process"/>
    <property type="evidence" value="ECO:0007669"/>
    <property type="project" value="InterPro"/>
</dbReference>
<keyword evidence="8" id="KW-1185">Reference proteome</keyword>
<dbReference type="EMBL" id="CP043505">
    <property type="protein sequence ID" value="QEO15741.1"/>
    <property type="molecule type" value="Genomic_DNA"/>
</dbReference>
<dbReference type="GO" id="GO:0004851">
    <property type="term" value="F:uroporphyrin-III C-methyltransferase activity"/>
    <property type="evidence" value="ECO:0007669"/>
    <property type="project" value="UniProtKB-EC"/>
</dbReference>
<dbReference type="CDD" id="cd11642">
    <property type="entry name" value="SUMT"/>
    <property type="match status" value="1"/>
</dbReference>
<name>A0A5C1YIE1_9MICO</name>
<dbReference type="Pfam" id="PF00590">
    <property type="entry name" value="TP_methylase"/>
    <property type="match status" value="1"/>
</dbReference>
<dbReference type="OrthoDB" id="9815856at2"/>
<accession>A0A5C1YIE1</accession>
<dbReference type="InterPro" id="IPR035996">
    <property type="entry name" value="4pyrrol_Methylase_sf"/>
</dbReference>